<proteinExistence type="predicted"/>
<organism evidence="2 3">
    <name type="scientific">Rathayibacter rubneri</name>
    <dbReference type="NCBI Taxonomy" id="2950106"/>
    <lineage>
        <taxon>Bacteria</taxon>
        <taxon>Bacillati</taxon>
        <taxon>Actinomycetota</taxon>
        <taxon>Actinomycetes</taxon>
        <taxon>Micrococcales</taxon>
        <taxon>Microbacteriaceae</taxon>
        <taxon>Rathayibacter</taxon>
    </lineage>
</organism>
<keyword evidence="3" id="KW-1185">Reference proteome</keyword>
<evidence type="ECO:0000256" key="1">
    <source>
        <dbReference type="SAM" id="MobiDB-lite"/>
    </source>
</evidence>
<sequence length="87" mass="9232">MIRTTVTIDGKTYGLSQGADVTGLKASTTEASRAGGGMVDFVVVGNRQVSALVSPGVPVIFEDVEVPDDDRDTGDVQEPWDDIDYLD</sequence>
<protein>
    <submittedName>
        <fullName evidence="2">Uncharacterized protein</fullName>
    </submittedName>
</protein>
<evidence type="ECO:0000313" key="2">
    <source>
        <dbReference type="EMBL" id="MCM6762811.1"/>
    </source>
</evidence>
<reference evidence="2" key="1">
    <citation type="submission" date="2022-06" db="EMBL/GenBank/DDBJ databases">
        <title>Whole genome shotgun sequencing (WGS) of Rathayibacter sp. ZW T2_19, isolated from stored onions (Allium cepa).</title>
        <authorList>
            <person name="Stoll D.A."/>
            <person name="Huch M."/>
        </authorList>
    </citation>
    <scope>NUCLEOTIDE SEQUENCE</scope>
    <source>
        <strain evidence="2">ZW T2_19</strain>
    </source>
</reference>
<evidence type="ECO:0000313" key="3">
    <source>
        <dbReference type="Proteomes" id="UP001155240"/>
    </source>
</evidence>
<dbReference type="Proteomes" id="UP001155240">
    <property type="component" value="Unassembled WGS sequence"/>
</dbReference>
<dbReference type="AlphaFoldDB" id="A0A9X2E1L9"/>
<dbReference type="RefSeq" id="WP_251945571.1">
    <property type="nucleotide sequence ID" value="NZ_JAMRYM010000038.1"/>
</dbReference>
<name>A0A9X2E1L9_9MICO</name>
<accession>A0A9X2E1L9</accession>
<feature type="compositionally biased region" description="Acidic residues" evidence="1">
    <location>
        <begin position="78"/>
        <end position="87"/>
    </location>
</feature>
<gene>
    <name evidence="2" type="ORF">NB037_10325</name>
</gene>
<comment type="caution">
    <text evidence="2">The sequence shown here is derived from an EMBL/GenBank/DDBJ whole genome shotgun (WGS) entry which is preliminary data.</text>
</comment>
<feature type="region of interest" description="Disordered" evidence="1">
    <location>
        <begin position="66"/>
        <end position="87"/>
    </location>
</feature>
<dbReference type="EMBL" id="JAMRYM010000038">
    <property type="protein sequence ID" value="MCM6762811.1"/>
    <property type="molecule type" value="Genomic_DNA"/>
</dbReference>